<dbReference type="Pfam" id="PF03140">
    <property type="entry name" value="DUF247"/>
    <property type="match status" value="1"/>
</dbReference>
<dbReference type="AlphaFoldDB" id="A0A445IT47"/>
<reference evidence="1 2" key="1">
    <citation type="submission" date="2018-09" db="EMBL/GenBank/DDBJ databases">
        <title>A high-quality reference genome of wild soybean provides a powerful tool to mine soybean genomes.</title>
        <authorList>
            <person name="Xie M."/>
            <person name="Chung C.Y.L."/>
            <person name="Li M.-W."/>
            <person name="Wong F.-L."/>
            <person name="Chan T.-F."/>
            <person name="Lam H.-M."/>
        </authorList>
    </citation>
    <scope>NUCLEOTIDE SEQUENCE [LARGE SCALE GENOMIC DNA]</scope>
    <source>
        <strain evidence="2">cv. W05</strain>
        <tissue evidence="1">Hypocotyl of etiolated seedlings</tissue>
    </source>
</reference>
<evidence type="ECO:0000313" key="2">
    <source>
        <dbReference type="Proteomes" id="UP000289340"/>
    </source>
</evidence>
<organism evidence="1 2">
    <name type="scientific">Glycine soja</name>
    <name type="common">Wild soybean</name>
    <dbReference type="NCBI Taxonomy" id="3848"/>
    <lineage>
        <taxon>Eukaryota</taxon>
        <taxon>Viridiplantae</taxon>
        <taxon>Streptophyta</taxon>
        <taxon>Embryophyta</taxon>
        <taxon>Tracheophyta</taxon>
        <taxon>Spermatophyta</taxon>
        <taxon>Magnoliopsida</taxon>
        <taxon>eudicotyledons</taxon>
        <taxon>Gunneridae</taxon>
        <taxon>Pentapetalae</taxon>
        <taxon>rosids</taxon>
        <taxon>fabids</taxon>
        <taxon>Fabales</taxon>
        <taxon>Fabaceae</taxon>
        <taxon>Papilionoideae</taxon>
        <taxon>50 kb inversion clade</taxon>
        <taxon>NPAAA clade</taxon>
        <taxon>indigoferoid/millettioid clade</taxon>
        <taxon>Phaseoleae</taxon>
        <taxon>Glycine</taxon>
        <taxon>Glycine subgen. Soja</taxon>
    </lineage>
</organism>
<dbReference type="EMBL" id="QZWG01000010">
    <property type="protein sequence ID" value="RZB89276.1"/>
    <property type="molecule type" value="Genomic_DNA"/>
</dbReference>
<dbReference type="Proteomes" id="UP000289340">
    <property type="component" value="Chromosome 10"/>
</dbReference>
<gene>
    <name evidence="1" type="ORF">D0Y65_028230</name>
</gene>
<comment type="caution">
    <text evidence="1">The sequence shown here is derived from an EMBL/GenBank/DDBJ whole genome shotgun (WGS) entry which is preliminary data.</text>
</comment>
<dbReference type="PANTHER" id="PTHR31170:SF25">
    <property type="entry name" value="BNAA09G04570D PROTEIN"/>
    <property type="match status" value="1"/>
</dbReference>
<protein>
    <submittedName>
        <fullName evidence="1">Uncharacterized protein</fullName>
    </submittedName>
</protein>
<sequence>MDSLIDTAEDVKELRLNGVFQNLLGSDEALANFFNELGDDLPTKMYCNNISTDVVAFSKKYIAVKHQIQKHYRTRWKTWLAEVYNTHFNTPWDIIAVSAASLINPHFYPNLVRHTSQMIDNAKGIVSYVYVFVTC</sequence>
<keyword evidence="2" id="KW-1185">Reference proteome</keyword>
<dbReference type="PANTHER" id="PTHR31170">
    <property type="entry name" value="BNAC04G53230D PROTEIN"/>
    <property type="match status" value="1"/>
</dbReference>
<name>A0A445IT47_GLYSO</name>
<dbReference type="InterPro" id="IPR004158">
    <property type="entry name" value="DUF247_pln"/>
</dbReference>
<evidence type="ECO:0000313" key="1">
    <source>
        <dbReference type="EMBL" id="RZB89276.1"/>
    </source>
</evidence>
<accession>A0A445IT47</accession>
<proteinExistence type="predicted"/>